<keyword evidence="2" id="KW-0812">Transmembrane</keyword>
<evidence type="ECO:0000313" key="3">
    <source>
        <dbReference type="EMBL" id="KAJ7709525.1"/>
    </source>
</evidence>
<keyword evidence="2" id="KW-0472">Membrane</keyword>
<dbReference type="Proteomes" id="UP001221757">
    <property type="component" value="Unassembled WGS sequence"/>
</dbReference>
<evidence type="ECO:0000256" key="1">
    <source>
        <dbReference type="SAM" id="MobiDB-lite"/>
    </source>
</evidence>
<feature type="region of interest" description="Disordered" evidence="1">
    <location>
        <begin position="324"/>
        <end position="371"/>
    </location>
</feature>
<organism evidence="3 4">
    <name type="scientific">Mycena rosella</name>
    <name type="common">Pink bonnet</name>
    <name type="synonym">Agaricus rosellus</name>
    <dbReference type="NCBI Taxonomy" id="1033263"/>
    <lineage>
        <taxon>Eukaryota</taxon>
        <taxon>Fungi</taxon>
        <taxon>Dikarya</taxon>
        <taxon>Basidiomycota</taxon>
        <taxon>Agaricomycotina</taxon>
        <taxon>Agaricomycetes</taxon>
        <taxon>Agaricomycetidae</taxon>
        <taxon>Agaricales</taxon>
        <taxon>Marasmiineae</taxon>
        <taxon>Mycenaceae</taxon>
        <taxon>Mycena</taxon>
    </lineage>
</organism>
<feature type="transmembrane region" description="Helical" evidence="2">
    <location>
        <begin position="14"/>
        <end position="36"/>
    </location>
</feature>
<dbReference type="PANTHER" id="PTHR48125:SF12">
    <property type="entry name" value="AT HOOK TRANSCRIPTION FACTOR FAMILY-RELATED"/>
    <property type="match status" value="1"/>
</dbReference>
<evidence type="ECO:0000313" key="4">
    <source>
        <dbReference type="Proteomes" id="UP001221757"/>
    </source>
</evidence>
<keyword evidence="4" id="KW-1185">Reference proteome</keyword>
<accession>A0AAD7H0I6</accession>
<keyword evidence="2" id="KW-1133">Transmembrane helix</keyword>
<name>A0AAD7H0I6_MYCRO</name>
<reference evidence="3" key="1">
    <citation type="submission" date="2023-03" db="EMBL/GenBank/DDBJ databases">
        <title>Massive genome expansion in bonnet fungi (Mycena s.s.) driven by repeated elements and novel gene families across ecological guilds.</title>
        <authorList>
            <consortium name="Lawrence Berkeley National Laboratory"/>
            <person name="Harder C.B."/>
            <person name="Miyauchi S."/>
            <person name="Viragh M."/>
            <person name="Kuo A."/>
            <person name="Thoen E."/>
            <person name="Andreopoulos B."/>
            <person name="Lu D."/>
            <person name="Skrede I."/>
            <person name="Drula E."/>
            <person name="Henrissat B."/>
            <person name="Morin E."/>
            <person name="Kohler A."/>
            <person name="Barry K."/>
            <person name="LaButti K."/>
            <person name="Morin E."/>
            <person name="Salamov A."/>
            <person name="Lipzen A."/>
            <person name="Mereny Z."/>
            <person name="Hegedus B."/>
            <person name="Baldrian P."/>
            <person name="Stursova M."/>
            <person name="Weitz H."/>
            <person name="Taylor A."/>
            <person name="Grigoriev I.V."/>
            <person name="Nagy L.G."/>
            <person name="Martin F."/>
            <person name="Kauserud H."/>
        </authorList>
    </citation>
    <scope>NUCLEOTIDE SEQUENCE</scope>
    <source>
        <strain evidence="3">CBHHK067</strain>
    </source>
</reference>
<dbReference type="EMBL" id="JARKIE010000002">
    <property type="protein sequence ID" value="KAJ7709525.1"/>
    <property type="molecule type" value="Genomic_DNA"/>
</dbReference>
<evidence type="ECO:0000256" key="2">
    <source>
        <dbReference type="SAM" id="Phobius"/>
    </source>
</evidence>
<protein>
    <submittedName>
        <fullName evidence="3">Uncharacterized protein</fullName>
    </submittedName>
</protein>
<gene>
    <name evidence="3" type="ORF">B0H17DRAFT_1124125</name>
</gene>
<feature type="compositionally biased region" description="Pro residues" evidence="1">
    <location>
        <begin position="352"/>
        <end position="368"/>
    </location>
</feature>
<proteinExistence type="predicted"/>
<comment type="caution">
    <text evidence="3">The sequence shown here is derived from an EMBL/GenBank/DDBJ whole genome shotgun (WGS) entry which is preliminary data.</text>
</comment>
<dbReference type="PANTHER" id="PTHR48125">
    <property type="entry name" value="LP07818P1"/>
    <property type="match status" value="1"/>
</dbReference>
<feature type="transmembrane region" description="Helical" evidence="2">
    <location>
        <begin position="291"/>
        <end position="311"/>
    </location>
</feature>
<dbReference type="AlphaFoldDB" id="A0AAD7H0I6"/>
<sequence length="450" mass="49373">MSSVIFKTVLASKLVAFGPLLSILAFGLSILPALLLNRDQAQPSASSSPSRASGTPTFTTIYQETAPSWLSLPPISIIVTKKKKKIRMTEAATTTRRKTVRGMTMKIGMEMMVWRLQRHRHPTTPPPPPGGVEEDDDDDNSYSAFDGGLPWLFLLLLGKLTQGLFTRQKATAVAHVKPANVQLGTAKSATSASASSTIPGLLERQHRLVESDPTLETCAAPPPPTLIAGLLQRRPPPVPLPRVAPALARPDAPLPLLEQQAWDVPVPLATQSLAPVPRQGRLLPLWVWKTYLLLALLPGFAFVGTVARLLLALQPVIRIPEPERAPEAPLPEEQDEDGVPLPAPAPIQDVVPEPPPQEQEPAPPPPDPSHAAREKIRLALFQHKEFGDGDRVVRAQAVHVLQRTMARRAAGPALEEEDVDMKRRREVREVQRRLWRQLHELAARGEEEEL</sequence>
<feature type="region of interest" description="Disordered" evidence="1">
    <location>
        <begin position="119"/>
        <end position="140"/>
    </location>
</feature>